<proteinExistence type="predicted"/>
<gene>
    <name evidence="3" type="ORF">BJ878DRAFT_539688</name>
</gene>
<keyword evidence="4" id="KW-1185">Reference proteome</keyword>
<dbReference type="Pfam" id="PF10354">
    <property type="entry name" value="BMT5-like"/>
    <property type="match status" value="1"/>
</dbReference>
<feature type="compositionally biased region" description="Basic and acidic residues" evidence="1">
    <location>
        <begin position="290"/>
        <end position="304"/>
    </location>
</feature>
<dbReference type="PANTHER" id="PTHR11538">
    <property type="entry name" value="PHENYLALANYL-TRNA SYNTHETASE"/>
    <property type="match status" value="1"/>
</dbReference>
<name>A0A9P8CHR3_9HELO</name>
<feature type="domain" description="25S rRNA (uridine-N(3))-methyltransferase BMT5-like" evidence="2">
    <location>
        <begin position="59"/>
        <end position="252"/>
    </location>
</feature>
<feature type="region of interest" description="Disordered" evidence="1">
    <location>
        <begin position="290"/>
        <end position="313"/>
    </location>
</feature>
<dbReference type="InterPro" id="IPR019446">
    <property type="entry name" value="BMT5-like"/>
</dbReference>
<protein>
    <recommendedName>
        <fullName evidence="2">25S rRNA (uridine-N(3))-methyltransferase BMT5-like domain-containing protein</fullName>
    </recommendedName>
</protein>
<dbReference type="GO" id="GO:0005737">
    <property type="term" value="C:cytoplasm"/>
    <property type="evidence" value="ECO:0007669"/>
    <property type="project" value="TreeGrafter"/>
</dbReference>
<dbReference type="GO" id="GO:0070475">
    <property type="term" value="P:rRNA base methylation"/>
    <property type="evidence" value="ECO:0007669"/>
    <property type="project" value="InterPro"/>
</dbReference>
<dbReference type="EMBL" id="MU253784">
    <property type="protein sequence ID" value="KAG9247050.1"/>
    <property type="molecule type" value="Genomic_DNA"/>
</dbReference>
<dbReference type="PANTHER" id="PTHR11538:SF26">
    <property type="entry name" value="FERREDOXIN-FOLD ANTICODON-BINDING DOMAIN-CONTAINING PROTEIN 1"/>
    <property type="match status" value="1"/>
</dbReference>
<accession>A0A9P8CHR3</accession>
<dbReference type="OrthoDB" id="273345at2759"/>
<evidence type="ECO:0000259" key="2">
    <source>
        <dbReference type="Pfam" id="PF10354"/>
    </source>
</evidence>
<evidence type="ECO:0000313" key="3">
    <source>
        <dbReference type="EMBL" id="KAG9247050.1"/>
    </source>
</evidence>
<organism evidence="3 4">
    <name type="scientific">Calycina marina</name>
    <dbReference type="NCBI Taxonomy" id="1763456"/>
    <lineage>
        <taxon>Eukaryota</taxon>
        <taxon>Fungi</taxon>
        <taxon>Dikarya</taxon>
        <taxon>Ascomycota</taxon>
        <taxon>Pezizomycotina</taxon>
        <taxon>Leotiomycetes</taxon>
        <taxon>Helotiales</taxon>
        <taxon>Pezizellaceae</taxon>
        <taxon>Calycina</taxon>
    </lineage>
</organism>
<dbReference type="AlphaFoldDB" id="A0A9P8CHR3"/>
<reference evidence="3" key="1">
    <citation type="journal article" date="2021" name="IMA Fungus">
        <title>Genomic characterization of three marine fungi, including Emericellopsis atlantica sp. nov. with signatures of a generalist lifestyle and marine biomass degradation.</title>
        <authorList>
            <person name="Hagestad O.C."/>
            <person name="Hou L."/>
            <person name="Andersen J.H."/>
            <person name="Hansen E.H."/>
            <person name="Altermark B."/>
            <person name="Li C."/>
            <person name="Kuhnert E."/>
            <person name="Cox R.J."/>
            <person name="Crous P.W."/>
            <person name="Spatafora J.W."/>
            <person name="Lail K."/>
            <person name="Amirebrahimi M."/>
            <person name="Lipzen A."/>
            <person name="Pangilinan J."/>
            <person name="Andreopoulos W."/>
            <person name="Hayes R.D."/>
            <person name="Ng V."/>
            <person name="Grigoriev I.V."/>
            <person name="Jackson S.A."/>
            <person name="Sutton T.D.S."/>
            <person name="Dobson A.D.W."/>
            <person name="Rama T."/>
        </authorList>
    </citation>
    <scope>NUCLEOTIDE SEQUENCE</scope>
    <source>
        <strain evidence="3">TRa3180A</strain>
    </source>
</reference>
<dbReference type="GO" id="GO:0070042">
    <property type="term" value="F:rRNA (uridine-N3-)-methyltransferase activity"/>
    <property type="evidence" value="ECO:0007669"/>
    <property type="project" value="InterPro"/>
</dbReference>
<dbReference type="Proteomes" id="UP000887226">
    <property type="component" value="Unassembled WGS sequence"/>
</dbReference>
<evidence type="ECO:0000256" key="1">
    <source>
        <dbReference type="SAM" id="MobiDB-lite"/>
    </source>
</evidence>
<feature type="region of interest" description="Disordered" evidence="1">
    <location>
        <begin position="1"/>
        <end position="45"/>
    </location>
</feature>
<sequence>MGKNKRLKRIKANNKPPPTTKNYGKPTGVTKAVSKPAKKHIQTQHTEPTIPFEVHEKILLVGEGDLSFARSLVENHGCEDVIATVFESRDELKDKYPHVAENLAVLSPKDAEDEPGAENAKPGKRERIMRYNIDATKPGPIWKELTGKCHRVIFNFPHVGGKSKDVNRQVRYNQELIVKFFKLAQSALAPLGHQPKPSHNHPVSPSSIIITLFEGEPYTLWNIRDLGRHAGLQVERSFRFQAKAYPGYRHARTLGVVKGKDGEEGGWKGEERAARSYVFVRKGDTEKISIGENARRRWGDRDVSDGDGEEEGR</sequence>
<evidence type="ECO:0000313" key="4">
    <source>
        <dbReference type="Proteomes" id="UP000887226"/>
    </source>
</evidence>
<feature type="compositionally biased region" description="Basic residues" evidence="1">
    <location>
        <begin position="1"/>
        <end position="12"/>
    </location>
</feature>
<comment type="caution">
    <text evidence="3">The sequence shown here is derived from an EMBL/GenBank/DDBJ whole genome shotgun (WGS) entry which is preliminary data.</text>
</comment>